<reference evidence="12" key="2">
    <citation type="journal article" date="2021" name="PeerJ">
        <title>Extensive microbial diversity within the chicken gut microbiome revealed by metagenomics and culture.</title>
        <authorList>
            <person name="Gilroy R."/>
            <person name="Ravi A."/>
            <person name="Getino M."/>
            <person name="Pursley I."/>
            <person name="Horton D.L."/>
            <person name="Alikhan N.F."/>
            <person name="Baker D."/>
            <person name="Gharbi K."/>
            <person name="Hall N."/>
            <person name="Watson M."/>
            <person name="Adriaenssens E.M."/>
            <person name="Foster-Nyarko E."/>
            <person name="Jarju S."/>
            <person name="Secka A."/>
            <person name="Antonio M."/>
            <person name="Oren A."/>
            <person name="Chaudhuri R.R."/>
            <person name="La Ragione R."/>
            <person name="Hildebrand F."/>
            <person name="Pallen M.J."/>
        </authorList>
    </citation>
    <scope>NUCLEOTIDE SEQUENCE</scope>
    <source>
        <strain evidence="12">CHK181-108</strain>
    </source>
</reference>
<dbReference type="PROSITE" id="PS00810">
    <property type="entry name" value="ADP_GLC_PYROPHOSPH_3"/>
    <property type="match status" value="1"/>
</dbReference>
<comment type="catalytic activity">
    <reaction evidence="9">
        <text>alpha-D-glucose 1-phosphate + ATP + H(+) = ADP-alpha-D-glucose + diphosphate</text>
        <dbReference type="Rhea" id="RHEA:12120"/>
        <dbReference type="ChEBI" id="CHEBI:15378"/>
        <dbReference type="ChEBI" id="CHEBI:30616"/>
        <dbReference type="ChEBI" id="CHEBI:33019"/>
        <dbReference type="ChEBI" id="CHEBI:57498"/>
        <dbReference type="ChEBI" id="CHEBI:58601"/>
        <dbReference type="EC" id="2.7.7.27"/>
    </reaction>
</comment>
<evidence type="ECO:0000256" key="4">
    <source>
        <dbReference type="ARBA" id="ARBA00022695"/>
    </source>
</evidence>
<dbReference type="NCBIfam" id="NF003670">
    <property type="entry name" value="PRK05293.1"/>
    <property type="match status" value="1"/>
</dbReference>
<dbReference type="NCBIfam" id="TIGR02091">
    <property type="entry name" value="glgC"/>
    <property type="match status" value="1"/>
</dbReference>
<keyword evidence="5 9" id="KW-0547">Nucleotide-binding</keyword>
<dbReference type="Pfam" id="PF00483">
    <property type="entry name" value="NTP_transferase"/>
    <property type="match status" value="1"/>
</dbReference>
<evidence type="ECO:0000313" key="12">
    <source>
        <dbReference type="EMBL" id="HIT84472.1"/>
    </source>
</evidence>
<evidence type="ECO:0000259" key="11">
    <source>
        <dbReference type="Pfam" id="PF24894"/>
    </source>
</evidence>
<dbReference type="Pfam" id="PF24894">
    <property type="entry name" value="Hexapep_GlmU"/>
    <property type="match status" value="1"/>
</dbReference>
<dbReference type="CDD" id="cd02508">
    <property type="entry name" value="ADP_Glucose_PP"/>
    <property type="match status" value="1"/>
</dbReference>
<evidence type="ECO:0000256" key="2">
    <source>
        <dbReference type="ARBA" id="ARBA00022600"/>
    </source>
</evidence>
<keyword evidence="6 9" id="KW-0067">ATP-binding</keyword>
<dbReference type="HAMAP" id="MF_00624">
    <property type="entry name" value="GlgC"/>
    <property type="match status" value="1"/>
</dbReference>
<accession>A0A9D1H0U4</accession>
<dbReference type="InterPro" id="IPR011004">
    <property type="entry name" value="Trimer_LpxA-like_sf"/>
</dbReference>
<dbReference type="InterPro" id="IPR005835">
    <property type="entry name" value="NTP_transferase_dom"/>
</dbReference>
<evidence type="ECO:0000313" key="13">
    <source>
        <dbReference type="Proteomes" id="UP000824165"/>
    </source>
</evidence>
<keyword evidence="7 9" id="KW-0320">Glycogen biosynthesis</keyword>
<protein>
    <recommendedName>
        <fullName evidence="9">Glucose-1-phosphate adenylyltransferase</fullName>
        <ecNumber evidence="9">2.7.7.27</ecNumber>
    </recommendedName>
    <alternativeName>
        <fullName evidence="9">ADP-glucose pyrophosphorylase</fullName>
        <shortName evidence="9">ADPGlc PPase</shortName>
    </alternativeName>
    <alternativeName>
        <fullName evidence="9">ADP-glucose synthase</fullName>
    </alternativeName>
</protein>
<dbReference type="EC" id="2.7.7.27" evidence="9"/>
<evidence type="ECO:0000256" key="8">
    <source>
        <dbReference type="ARBA" id="ARBA00023277"/>
    </source>
</evidence>
<dbReference type="EMBL" id="DVLU01000007">
    <property type="protein sequence ID" value="HIT84472.1"/>
    <property type="molecule type" value="Genomic_DNA"/>
</dbReference>
<proteinExistence type="inferred from homology"/>
<feature type="site" description="Could play a key role in the communication between the regulatory and the substrate sites" evidence="9">
    <location>
        <position position="60"/>
    </location>
</feature>
<evidence type="ECO:0000256" key="3">
    <source>
        <dbReference type="ARBA" id="ARBA00022679"/>
    </source>
</evidence>
<feature type="binding site" evidence="9">
    <location>
        <position position="165"/>
    </location>
    <ligand>
        <name>alpha-D-glucose 1-phosphate</name>
        <dbReference type="ChEBI" id="CHEBI:58601"/>
    </ligand>
</feature>
<dbReference type="Proteomes" id="UP000824165">
    <property type="component" value="Unassembled WGS sequence"/>
</dbReference>
<dbReference type="InterPro" id="IPR023049">
    <property type="entry name" value="GlgC_bac"/>
</dbReference>
<dbReference type="InterPro" id="IPR056818">
    <property type="entry name" value="GlmU/GlgC-like_hexapep"/>
</dbReference>
<comment type="similarity">
    <text evidence="1 9">Belongs to the bacterial/plant glucose-1-phosphate adenylyltransferase family.</text>
</comment>
<dbReference type="PROSITE" id="PS00809">
    <property type="entry name" value="ADP_GLC_PYROPHOSPH_2"/>
    <property type="match status" value="1"/>
</dbReference>
<comment type="pathway">
    <text evidence="9">Glycan biosynthesis; glycogen biosynthesis.</text>
</comment>
<dbReference type="SUPFAM" id="SSF51161">
    <property type="entry name" value="Trimeric LpxA-like enzymes"/>
    <property type="match status" value="1"/>
</dbReference>
<comment type="subunit">
    <text evidence="9">Homotetramer.</text>
</comment>
<evidence type="ECO:0000256" key="9">
    <source>
        <dbReference type="HAMAP-Rule" id="MF_00624"/>
    </source>
</evidence>
<name>A0A9D1H0U4_9FIRM</name>
<feature type="binding site" evidence="9">
    <location>
        <position position="100"/>
    </location>
    <ligand>
        <name>alpha-D-glucose 1-phosphate</name>
        <dbReference type="ChEBI" id="CHEBI:58601"/>
    </ligand>
</feature>
<organism evidence="12 13">
    <name type="scientific">Candidatus Ornithomonoglobus intestinigallinarum</name>
    <dbReference type="NCBI Taxonomy" id="2840894"/>
    <lineage>
        <taxon>Bacteria</taxon>
        <taxon>Bacillati</taxon>
        <taxon>Bacillota</taxon>
        <taxon>Clostridia</taxon>
        <taxon>Candidatus Ornithomonoglobus</taxon>
    </lineage>
</organism>
<feature type="binding site" evidence="9">
    <location>
        <begin position="180"/>
        <end position="181"/>
    </location>
    <ligand>
        <name>alpha-D-glucose 1-phosphate</name>
        <dbReference type="ChEBI" id="CHEBI:58601"/>
    </ligand>
</feature>
<dbReference type="CDD" id="cd04651">
    <property type="entry name" value="LbH_G1P_AT_C"/>
    <property type="match status" value="1"/>
</dbReference>
<dbReference type="InterPro" id="IPR011831">
    <property type="entry name" value="ADP-Glc_PPase"/>
</dbReference>
<evidence type="ECO:0000256" key="5">
    <source>
        <dbReference type="ARBA" id="ARBA00022741"/>
    </source>
</evidence>
<dbReference type="InterPro" id="IPR005836">
    <property type="entry name" value="ADP_Glu_pyroP_CS"/>
</dbReference>
<keyword evidence="3 9" id="KW-0808">Transferase</keyword>
<evidence type="ECO:0000256" key="6">
    <source>
        <dbReference type="ARBA" id="ARBA00022840"/>
    </source>
</evidence>
<dbReference type="PANTHER" id="PTHR43523:SF2">
    <property type="entry name" value="GLUCOSE-1-PHOSPHATE ADENYLYLTRANSFERASE"/>
    <property type="match status" value="1"/>
</dbReference>
<feature type="domain" description="Nucleotidyl transferase" evidence="10">
    <location>
        <begin position="8"/>
        <end position="260"/>
    </location>
</feature>
<dbReference type="Gene3D" id="3.90.550.10">
    <property type="entry name" value="Spore Coat Polysaccharide Biosynthesis Protein SpsA, Chain A"/>
    <property type="match status" value="1"/>
</dbReference>
<keyword evidence="2 9" id="KW-0321">Glycogen metabolism</keyword>
<dbReference type="InterPro" id="IPR029044">
    <property type="entry name" value="Nucleotide-diphossugar_trans"/>
</dbReference>
<dbReference type="AlphaFoldDB" id="A0A9D1H0U4"/>
<keyword evidence="8 9" id="KW-0119">Carbohydrate metabolism</keyword>
<comment type="caution">
    <text evidence="12">The sequence shown here is derived from an EMBL/GenBank/DDBJ whole genome shotgun (WGS) entry which is preliminary data.</text>
</comment>
<feature type="site" description="Could play a key role in the communication between the regulatory and the substrate sites" evidence="9">
    <location>
        <position position="99"/>
    </location>
</feature>
<dbReference type="SUPFAM" id="SSF53448">
    <property type="entry name" value="Nucleotide-diphospho-sugar transferases"/>
    <property type="match status" value="1"/>
</dbReference>
<feature type="domain" description="Glucose-1-phosphate adenylyltransferase/Bifunctional protein GlmU-like C-terminal hexapeptide" evidence="11">
    <location>
        <begin position="289"/>
        <end position="381"/>
    </location>
</feature>
<dbReference type="PANTHER" id="PTHR43523">
    <property type="entry name" value="GLUCOSE-1-PHOSPHATE ADENYLYLTRANSFERASE-RELATED"/>
    <property type="match status" value="1"/>
</dbReference>
<dbReference type="GO" id="GO:0008878">
    <property type="term" value="F:glucose-1-phosphate adenylyltransferase activity"/>
    <property type="evidence" value="ECO:0007669"/>
    <property type="project" value="UniProtKB-UniRule"/>
</dbReference>
<dbReference type="GO" id="GO:0005978">
    <property type="term" value="P:glycogen biosynthetic process"/>
    <property type="evidence" value="ECO:0007669"/>
    <property type="project" value="UniProtKB-UniRule"/>
</dbReference>
<comment type="function">
    <text evidence="9">Involved in the biosynthesis of ADP-glucose, a building block required for the elongation reactions to produce glycogen. Catalyzes the reaction between ATP and alpha-D-glucose 1-phosphate (G1P) to produce pyrophosphate and ADP-Glc.</text>
</comment>
<dbReference type="GO" id="GO:0005524">
    <property type="term" value="F:ATP binding"/>
    <property type="evidence" value="ECO:0007669"/>
    <property type="project" value="UniProtKB-KW"/>
</dbReference>
<sequence length="402" mass="43997">MVSKECVAMILAGGQGSRLGALTKNVAKPAVPFGGKYRIIDFPLSNCVHSGIDTVGVLTQYQPLELNTYIGNGNPWDLDRSRGGAYVLPPYQSAKTGEWYKGTANAIYQNISFLEGFNPKNVLILSGDHIYKMHYGEMLRRHKETGAAATIAVMPVPWEEASRFGIMNVNDEGDIVEFEEKPAEPKSNLASMGIYIFNYQALKKYLTDDERNPESDNDFGKNIIPTMLANGEKMVSYRFEGYWKDVGTIQSLWEANMDLIDDPPKFNINDRKWIIYSRNMALAPHYVGKGAKITNSTVTEGCTICGEINHSVIFGAVEVGEGTVINDSVVMPGAKIGNNVVIEKSVIGADAVIEDGAKIGVSEKEDNIYASKYCTHGIVLVEGGVTVGMNDDIPKGSMVELK</sequence>
<feature type="binding site" evidence="9">
    <location>
        <position position="191"/>
    </location>
    <ligand>
        <name>alpha-D-glucose 1-phosphate</name>
        <dbReference type="ChEBI" id="CHEBI:58601"/>
    </ligand>
</feature>
<evidence type="ECO:0000256" key="1">
    <source>
        <dbReference type="ARBA" id="ARBA00010443"/>
    </source>
</evidence>
<dbReference type="Gene3D" id="2.160.10.10">
    <property type="entry name" value="Hexapeptide repeat proteins"/>
    <property type="match status" value="1"/>
</dbReference>
<dbReference type="PROSITE" id="PS00808">
    <property type="entry name" value="ADP_GLC_PYROPHOSPH_1"/>
    <property type="match status" value="1"/>
</dbReference>
<keyword evidence="4 9" id="KW-0548">Nucleotidyltransferase</keyword>
<evidence type="ECO:0000256" key="7">
    <source>
        <dbReference type="ARBA" id="ARBA00023056"/>
    </source>
</evidence>
<gene>
    <name evidence="9" type="primary">glgC</name>
    <name evidence="12" type="ORF">IAA60_01065</name>
</gene>
<evidence type="ECO:0000259" key="10">
    <source>
        <dbReference type="Pfam" id="PF00483"/>
    </source>
</evidence>
<reference evidence="12" key="1">
    <citation type="submission" date="2020-10" db="EMBL/GenBank/DDBJ databases">
        <authorList>
            <person name="Gilroy R."/>
        </authorList>
    </citation>
    <scope>NUCLEOTIDE SEQUENCE</scope>
    <source>
        <strain evidence="12">CHK181-108</strain>
    </source>
</reference>